<accession>A0ABS8VF93</accession>
<proteinExistence type="predicted"/>
<keyword evidence="2" id="KW-1185">Reference proteome</keyword>
<gene>
    <name evidence="1" type="ORF">HAX54_034556</name>
</gene>
<dbReference type="Proteomes" id="UP000823775">
    <property type="component" value="Unassembled WGS sequence"/>
</dbReference>
<protein>
    <submittedName>
        <fullName evidence="1">Uncharacterized protein</fullName>
    </submittedName>
</protein>
<comment type="caution">
    <text evidence="1">The sequence shown here is derived from an EMBL/GenBank/DDBJ whole genome shotgun (WGS) entry which is preliminary data.</text>
</comment>
<organism evidence="1 2">
    <name type="scientific">Datura stramonium</name>
    <name type="common">Jimsonweed</name>
    <name type="synonym">Common thornapple</name>
    <dbReference type="NCBI Taxonomy" id="4076"/>
    <lineage>
        <taxon>Eukaryota</taxon>
        <taxon>Viridiplantae</taxon>
        <taxon>Streptophyta</taxon>
        <taxon>Embryophyta</taxon>
        <taxon>Tracheophyta</taxon>
        <taxon>Spermatophyta</taxon>
        <taxon>Magnoliopsida</taxon>
        <taxon>eudicotyledons</taxon>
        <taxon>Gunneridae</taxon>
        <taxon>Pentapetalae</taxon>
        <taxon>asterids</taxon>
        <taxon>lamiids</taxon>
        <taxon>Solanales</taxon>
        <taxon>Solanaceae</taxon>
        <taxon>Solanoideae</taxon>
        <taxon>Datureae</taxon>
        <taxon>Datura</taxon>
    </lineage>
</organism>
<feature type="non-terminal residue" evidence="1">
    <location>
        <position position="62"/>
    </location>
</feature>
<name>A0ABS8VF93_DATST</name>
<dbReference type="EMBL" id="JACEIK010004468">
    <property type="protein sequence ID" value="MCD9645557.1"/>
    <property type="molecule type" value="Genomic_DNA"/>
</dbReference>
<evidence type="ECO:0000313" key="1">
    <source>
        <dbReference type="EMBL" id="MCD9645557.1"/>
    </source>
</evidence>
<evidence type="ECO:0000313" key="2">
    <source>
        <dbReference type="Proteomes" id="UP000823775"/>
    </source>
</evidence>
<reference evidence="1 2" key="1">
    <citation type="journal article" date="2021" name="BMC Genomics">
        <title>Datura genome reveals duplications of psychoactive alkaloid biosynthetic genes and high mutation rate following tissue culture.</title>
        <authorList>
            <person name="Rajewski A."/>
            <person name="Carter-House D."/>
            <person name="Stajich J."/>
            <person name="Litt A."/>
        </authorList>
    </citation>
    <scope>NUCLEOTIDE SEQUENCE [LARGE SCALE GENOMIC DNA]</scope>
    <source>
        <strain evidence="1">AR-01</strain>
    </source>
</reference>
<sequence length="62" mass="7095">MVYKKLKVKTAEQESKDKDELVENSFRQEADMKEMEAESGNNSAELPRTINNYTVILAKITS</sequence>